<name>A0AAN8BVP8_9TELE</name>
<dbReference type="EMBL" id="JAULUE010002055">
    <property type="protein sequence ID" value="KAK5892745.1"/>
    <property type="molecule type" value="Genomic_DNA"/>
</dbReference>
<organism evidence="2 3">
    <name type="scientific">Champsocephalus esox</name>
    <name type="common">pike icefish</name>
    <dbReference type="NCBI Taxonomy" id="159716"/>
    <lineage>
        <taxon>Eukaryota</taxon>
        <taxon>Metazoa</taxon>
        <taxon>Chordata</taxon>
        <taxon>Craniata</taxon>
        <taxon>Vertebrata</taxon>
        <taxon>Euteleostomi</taxon>
        <taxon>Actinopterygii</taxon>
        <taxon>Neopterygii</taxon>
        <taxon>Teleostei</taxon>
        <taxon>Neoteleostei</taxon>
        <taxon>Acanthomorphata</taxon>
        <taxon>Eupercaria</taxon>
        <taxon>Perciformes</taxon>
        <taxon>Notothenioidei</taxon>
        <taxon>Channichthyidae</taxon>
        <taxon>Champsocephalus</taxon>
    </lineage>
</organism>
<protein>
    <submittedName>
        <fullName evidence="2">Uncharacterized protein</fullName>
    </submittedName>
</protein>
<evidence type="ECO:0000256" key="1">
    <source>
        <dbReference type="SAM" id="MobiDB-lite"/>
    </source>
</evidence>
<evidence type="ECO:0000313" key="3">
    <source>
        <dbReference type="Proteomes" id="UP001335648"/>
    </source>
</evidence>
<keyword evidence="3" id="KW-1185">Reference proteome</keyword>
<proteinExistence type="predicted"/>
<accession>A0AAN8BVP8</accession>
<sequence length="108" mass="11953">MEESTCEERWMDGGLQREGRRRGCGGERKRELIVSSGLPPAGETERRMGVRLEGGPESSCPHNEGLILGKEMPPRRQAHPGAVTAYQPPFYTPSLSKRNHAALTLLQL</sequence>
<dbReference type="AlphaFoldDB" id="A0AAN8BVP8"/>
<reference evidence="2 3" key="1">
    <citation type="journal article" date="2023" name="Mol. Biol. Evol.">
        <title>Genomics of Secondarily Temperate Adaptation in the Only Non-Antarctic Icefish.</title>
        <authorList>
            <person name="Rivera-Colon A.G."/>
            <person name="Rayamajhi N."/>
            <person name="Minhas B.F."/>
            <person name="Madrigal G."/>
            <person name="Bilyk K.T."/>
            <person name="Yoon V."/>
            <person name="Hune M."/>
            <person name="Gregory S."/>
            <person name="Cheng C.H.C."/>
            <person name="Catchen J.M."/>
        </authorList>
    </citation>
    <scope>NUCLEOTIDE SEQUENCE [LARGE SCALE GENOMIC DNA]</scope>
    <source>
        <strain evidence="2">JC2023a</strain>
    </source>
</reference>
<evidence type="ECO:0000313" key="2">
    <source>
        <dbReference type="EMBL" id="KAK5892745.1"/>
    </source>
</evidence>
<dbReference type="Proteomes" id="UP001335648">
    <property type="component" value="Unassembled WGS sequence"/>
</dbReference>
<gene>
    <name evidence="2" type="ORF">CesoFtcFv8_013097</name>
</gene>
<feature type="region of interest" description="Disordered" evidence="1">
    <location>
        <begin position="52"/>
        <end position="85"/>
    </location>
</feature>
<comment type="caution">
    <text evidence="2">The sequence shown here is derived from an EMBL/GenBank/DDBJ whole genome shotgun (WGS) entry which is preliminary data.</text>
</comment>